<evidence type="ECO:0000313" key="9">
    <source>
        <dbReference type="Proteomes" id="UP000183410"/>
    </source>
</evidence>
<dbReference type="AlphaFoldDB" id="A0A1I2D6Y5"/>
<evidence type="ECO:0000313" key="8">
    <source>
        <dbReference type="EMBL" id="SFE76231.1"/>
    </source>
</evidence>
<dbReference type="PANTHER" id="PTHR40064">
    <property type="entry name" value="MEMBRANE PROTEIN-RELATED"/>
    <property type="match status" value="1"/>
</dbReference>
<evidence type="ECO:0000256" key="6">
    <source>
        <dbReference type="SAM" id="Phobius"/>
    </source>
</evidence>
<feature type="transmembrane region" description="Helical" evidence="6">
    <location>
        <begin position="124"/>
        <end position="144"/>
    </location>
</feature>
<dbReference type="OrthoDB" id="357521at2"/>
<dbReference type="Proteomes" id="UP000183410">
    <property type="component" value="Unassembled WGS sequence"/>
</dbReference>
<reference evidence="9" key="1">
    <citation type="submission" date="2016-10" db="EMBL/GenBank/DDBJ databases">
        <authorList>
            <person name="Varghese N."/>
            <person name="Submissions S."/>
        </authorList>
    </citation>
    <scope>NUCLEOTIDE SEQUENCE [LARGE SCALE GENOMIC DNA]</scope>
    <source>
        <strain evidence="9">CGMCC 1.10223</strain>
    </source>
</reference>
<evidence type="ECO:0000256" key="3">
    <source>
        <dbReference type="ARBA" id="ARBA00022692"/>
    </source>
</evidence>
<gene>
    <name evidence="8" type="ORF">SAMN04487969_106150</name>
</gene>
<keyword evidence="2" id="KW-1003">Cell membrane</keyword>
<keyword evidence="9" id="KW-1185">Reference proteome</keyword>
<dbReference type="Pfam" id="PF11728">
    <property type="entry name" value="ArAE_1_C"/>
    <property type="match status" value="1"/>
</dbReference>
<dbReference type="Pfam" id="PF06081">
    <property type="entry name" value="ArAE_1"/>
    <property type="match status" value="1"/>
</dbReference>
<sequence length="317" mass="36504">MKVIKIGFRTIKTAVGVSLSILIAHYLQLENFTAAGILTLLCIQRSRRQSNQAAVSRFLACMAGMLFSMLMFQLLGYHAYAFLVVLVLFIPFCVKLRIHEGIASSAVIMMHVFVHGKVEVSFLLNELFVVVIGLGVALLVNSYMPSIDKEMTRYKQETERYIAAILKEYALYLKKGYTLWDGNELLQLEAVLRKASQIAQLDAENYRSLKKGPSYRQYFEQKRKQYDLLERLLPLVSQITAQLEQGERIGECMEQLSAYVGEAESSREDRYDYFYEMLRGVREYHKLLPLPQTRDEFENRASLFAVANELERFVNTL</sequence>
<feature type="transmembrane region" description="Helical" evidence="6">
    <location>
        <begin position="77"/>
        <end position="94"/>
    </location>
</feature>
<proteinExistence type="predicted"/>
<evidence type="ECO:0000256" key="2">
    <source>
        <dbReference type="ARBA" id="ARBA00022475"/>
    </source>
</evidence>
<evidence type="ECO:0000256" key="4">
    <source>
        <dbReference type="ARBA" id="ARBA00022989"/>
    </source>
</evidence>
<dbReference type="InterPro" id="IPR052984">
    <property type="entry name" value="UPF0421"/>
</dbReference>
<dbReference type="GO" id="GO:0005886">
    <property type="term" value="C:plasma membrane"/>
    <property type="evidence" value="ECO:0007669"/>
    <property type="project" value="UniProtKB-SubCell"/>
</dbReference>
<dbReference type="Gene3D" id="1.20.120.940">
    <property type="entry name" value="Putative aromatic acid exporter, C-terminal domain"/>
    <property type="match status" value="1"/>
</dbReference>
<dbReference type="InterPro" id="IPR021062">
    <property type="entry name" value="ArAE_1_C"/>
</dbReference>
<dbReference type="InterPro" id="IPR010343">
    <property type="entry name" value="ArAE_1"/>
</dbReference>
<keyword evidence="3 6" id="KW-0812">Transmembrane</keyword>
<evidence type="ECO:0000256" key="5">
    <source>
        <dbReference type="ARBA" id="ARBA00023136"/>
    </source>
</evidence>
<accession>A0A1I2D6Y5</accession>
<dbReference type="RefSeq" id="WP_052737025.1">
    <property type="nucleotide sequence ID" value="NZ_FONN01000006.1"/>
</dbReference>
<dbReference type="InterPro" id="IPR038323">
    <property type="entry name" value="ArAE_1_C_sf"/>
</dbReference>
<feature type="transmembrane region" description="Helical" evidence="6">
    <location>
        <begin position="54"/>
        <end position="71"/>
    </location>
</feature>
<protein>
    <submittedName>
        <fullName evidence="8">Uncharacterized membrane protein YgaE, UPF0421/DUF939 family</fullName>
    </submittedName>
</protein>
<name>A0A1I2D6Y5_9BACL</name>
<comment type="subcellular location">
    <subcellularLocation>
        <location evidence="1">Cell membrane</location>
        <topology evidence="1">Multi-pass membrane protein</topology>
    </subcellularLocation>
</comment>
<evidence type="ECO:0000259" key="7">
    <source>
        <dbReference type="Pfam" id="PF11728"/>
    </source>
</evidence>
<keyword evidence="4 6" id="KW-1133">Transmembrane helix</keyword>
<feature type="domain" description="Putative aromatic acid exporter C-terminal" evidence="7">
    <location>
        <begin position="148"/>
        <end position="315"/>
    </location>
</feature>
<dbReference type="PANTHER" id="PTHR40064:SF1">
    <property type="entry name" value="MEMBRANE PROTEIN"/>
    <property type="match status" value="1"/>
</dbReference>
<organism evidence="8 9">
    <name type="scientific">Paenibacillus algorifonticola</name>
    <dbReference type="NCBI Taxonomy" id="684063"/>
    <lineage>
        <taxon>Bacteria</taxon>
        <taxon>Bacillati</taxon>
        <taxon>Bacillota</taxon>
        <taxon>Bacilli</taxon>
        <taxon>Bacillales</taxon>
        <taxon>Paenibacillaceae</taxon>
        <taxon>Paenibacillus</taxon>
    </lineage>
</organism>
<dbReference type="EMBL" id="FONN01000006">
    <property type="protein sequence ID" value="SFE76231.1"/>
    <property type="molecule type" value="Genomic_DNA"/>
</dbReference>
<keyword evidence="5 6" id="KW-0472">Membrane</keyword>
<evidence type="ECO:0000256" key="1">
    <source>
        <dbReference type="ARBA" id="ARBA00004651"/>
    </source>
</evidence>